<evidence type="ECO:0000256" key="3">
    <source>
        <dbReference type="ARBA" id="ARBA00022553"/>
    </source>
</evidence>
<accession>A0ABQ3BPE2</accession>
<comment type="caution">
    <text evidence="9">The sequence shown here is derived from an EMBL/GenBank/DDBJ whole genome shotgun (WGS) entry which is preliminary data.</text>
</comment>
<dbReference type="PANTHER" id="PTHR43547:SF2">
    <property type="entry name" value="HYBRID SIGNAL TRANSDUCTION HISTIDINE KINASE C"/>
    <property type="match status" value="1"/>
</dbReference>
<evidence type="ECO:0000259" key="6">
    <source>
        <dbReference type="PROSITE" id="PS50110"/>
    </source>
</evidence>
<dbReference type="InterPro" id="IPR001789">
    <property type="entry name" value="Sig_transdc_resp-reg_receiver"/>
</dbReference>
<evidence type="ECO:0000256" key="2">
    <source>
        <dbReference type="ARBA" id="ARBA00012438"/>
    </source>
</evidence>
<evidence type="ECO:0000313" key="10">
    <source>
        <dbReference type="Proteomes" id="UP000643403"/>
    </source>
</evidence>
<dbReference type="NCBIfam" id="TIGR00229">
    <property type="entry name" value="sensory_box"/>
    <property type="match status" value="1"/>
</dbReference>
<dbReference type="PANTHER" id="PTHR43547">
    <property type="entry name" value="TWO-COMPONENT HISTIDINE KINASE"/>
    <property type="match status" value="1"/>
</dbReference>
<evidence type="ECO:0000259" key="5">
    <source>
        <dbReference type="PROSITE" id="PS50109"/>
    </source>
</evidence>
<evidence type="ECO:0000313" key="9">
    <source>
        <dbReference type="EMBL" id="GGZ52640.1"/>
    </source>
</evidence>
<dbReference type="Gene3D" id="3.30.565.10">
    <property type="entry name" value="Histidine kinase-like ATPase, C-terminal domain"/>
    <property type="match status" value="1"/>
</dbReference>
<dbReference type="InterPro" id="IPR003594">
    <property type="entry name" value="HATPase_dom"/>
</dbReference>
<keyword evidence="3 4" id="KW-0597">Phosphoprotein</keyword>
<protein>
    <recommendedName>
        <fullName evidence="2">histidine kinase</fullName>
        <ecNumber evidence="2">2.7.13.3</ecNumber>
    </recommendedName>
</protein>
<dbReference type="Pfam" id="PF02518">
    <property type="entry name" value="HATPase_c"/>
    <property type="match status" value="1"/>
</dbReference>
<evidence type="ECO:0000256" key="4">
    <source>
        <dbReference type="PROSITE-ProRule" id="PRU00169"/>
    </source>
</evidence>
<dbReference type="Pfam" id="PF08447">
    <property type="entry name" value="PAS_3"/>
    <property type="match status" value="2"/>
</dbReference>
<dbReference type="SUPFAM" id="SSF55874">
    <property type="entry name" value="ATPase domain of HSP90 chaperone/DNA topoisomerase II/histidine kinase"/>
    <property type="match status" value="1"/>
</dbReference>
<dbReference type="SMART" id="SM00091">
    <property type="entry name" value="PAS"/>
    <property type="match status" value="2"/>
</dbReference>
<dbReference type="InterPro" id="IPR036890">
    <property type="entry name" value="HATPase_C_sf"/>
</dbReference>
<comment type="catalytic activity">
    <reaction evidence="1">
        <text>ATP + protein L-histidine = ADP + protein N-phospho-L-histidine.</text>
        <dbReference type="EC" id="2.7.13.3"/>
    </reaction>
</comment>
<proteinExistence type="predicted"/>
<dbReference type="Pfam" id="PF00072">
    <property type="entry name" value="Response_reg"/>
    <property type="match status" value="1"/>
</dbReference>
<dbReference type="InterPro" id="IPR003661">
    <property type="entry name" value="HisK_dim/P_dom"/>
</dbReference>
<dbReference type="InterPro" id="IPR036097">
    <property type="entry name" value="HisK_dim/P_sf"/>
</dbReference>
<dbReference type="PROSITE" id="PS50109">
    <property type="entry name" value="HIS_KIN"/>
    <property type="match status" value="1"/>
</dbReference>
<dbReference type="RefSeq" id="WP_189446487.1">
    <property type="nucleotide sequence ID" value="NZ_BMXY01000001.1"/>
</dbReference>
<dbReference type="SMART" id="SM00448">
    <property type="entry name" value="REC"/>
    <property type="match status" value="1"/>
</dbReference>
<dbReference type="EMBL" id="BMXY01000001">
    <property type="protein sequence ID" value="GGZ52640.1"/>
    <property type="molecule type" value="Genomic_DNA"/>
</dbReference>
<dbReference type="Gene3D" id="3.30.450.20">
    <property type="entry name" value="PAS domain"/>
    <property type="match status" value="3"/>
</dbReference>
<dbReference type="SUPFAM" id="SSF52172">
    <property type="entry name" value="CheY-like"/>
    <property type="match status" value="1"/>
</dbReference>
<dbReference type="PROSITE" id="PS50113">
    <property type="entry name" value="PAC"/>
    <property type="match status" value="1"/>
</dbReference>
<organism evidence="9 10">
    <name type="scientific">Cognatilysobacter xinjiangensis</name>
    <dbReference type="NCBI Taxonomy" id="546892"/>
    <lineage>
        <taxon>Bacteria</taxon>
        <taxon>Pseudomonadati</taxon>
        <taxon>Pseudomonadota</taxon>
        <taxon>Gammaproteobacteria</taxon>
        <taxon>Lysobacterales</taxon>
        <taxon>Lysobacteraceae</taxon>
        <taxon>Cognatilysobacter</taxon>
    </lineage>
</organism>
<name>A0ABQ3BPE2_9GAMM</name>
<feature type="domain" description="PAS" evidence="7">
    <location>
        <begin position="163"/>
        <end position="234"/>
    </location>
</feature>
<keyword evidence="10" id="KW-1185">Reference proteome</keyword>
<reference evidence="10" key="1">
    <citation type="journal article" date="2019" name="Int. J. Syst. Evol. Microbiol.">
        <title>The Global Catalogue of Microorganisms (GCM) 10K type strain sequencing project: providing services to taxonomists for standard genome sequencing and annotation.</title>
        <authorList>
            <consortium name="The Broad Institute Genomics Platform"/>
            <consortium name="The Broad Institute Genome Sequencing Center for Infectious Disease"/>
            <person name="Wu L."/>
            <person name="Ma J."/>
        </authorList>
    </citation>
    <scope>NUCLEOTIDE SEQUENCE [LARGE SCALE GENOMIC DNA]</scope>
    <source>
        <strain evidence="10">KCTC 22558</strain>
    </source>
</reference>
<dbReference type="Proteomes" id="UP000643403">
    <property type="component" value="Unassembled WGS sequence"/>
</dbReference>
<gene>
    <name evidence="9" type="ORF">GCM10008101_02160</name>
</gene>
<feature type="domain" description="PAC" evidence="8">
    <location>
        <begin position="378"/>
        <end position="433"/>
    </location>
</feature>
<dbReference type="Gene3D" id="1.10.287.130">
    <property type="match status" value="1"/>
</dbReference>
<feature type="domain" description="Response regulatory" evidence="6">
    <location>
        <begin position="681"/>
        <end position="797"/>
    </location>
</feature>
<dbReference type="InterPro" id="IPR000014">
    <property type="entry name" value="PAS"/>
</dbReference>
<dbReference type="SMART" id="SM00387">
    <property type="entry name" value="HATPase_c"/>
    <property type="match status" value="1"/>
</dbReference>
<evidence type="ECO:0000259" key="7">
    <source>
        <dbReference type="PROSITE" id="PS50112"/>
    </source>
</evidence>
<dbReference type="PROSITE" id="PS50110">
    <property type="entry name" value="RESPONSE_REGULATORY"/>
    <property type="match status" value="1"/>
</dbReference>
<evidence type="ECO:0000256" key="1">
    <source>
        <dbReference type="ARBA" id="ARBA00000085"/>
    </source>
</evidence>
<dbReference type="CDD" id="cd17580">
    <property type="entry name" value="REC_2_DhkD-like"/>
    <property type="match status" value="1"/>
</dbReference>
<evidence type="ECO:0000259" key="8">
    <source>
        <dbReference type="PROSITE" id="PS50113"/>
    </source>
</evidence>
<dbReference type="SUPFAM" id="SSF55785">
    <property type="entry name" value="PYP-like sensor domain (PAS domain)"/>
    <property type="match status" value="3"/>
</dbReference>
<feature type="modified residue" description="4-aspartylphosphate" evidence="4">
    <location>
        <position position="730"/>
    </location>
</feature>
<dbReference type="InterPro" id="IPR013655">
    <property type="entry name" value="PAS_fold_3"/>
</dbReference>
<dbReference type="InterPro" id="IPR004358">
    <property type="entry name" value="Sig_transdc_His_kin-like_C"/>
</dbReference>
<dbReference type="InterPro" id="IPR011006">
    <property type="entry name" value="CheY-like_superfamily"/>
</dbReference>
<sequence>MRSSAAAAAQPTAVSAPASDQIQLAPAFDTRHRDVLDAMSIGFCIIEILFDATGHPVDYRYLETNGVFEQQTGLNDAVGRTIRELVPDIRAGWIERYAAVLETRERLKVVDLVPSIGRWFEVEALPLDPVAAPHQLALLFRDVSADRRLEAAREEAWTALQASRAQLRFALDSVSAGLFDWDVPTDVLSWDACARAIYGVPADAEPNAELLLSRMHPDDREPFDAALQQALAAGSTHEWRHRFRILAGDGVRWVDSIGRLVFGEQDGRAVPLRLSGLVFDVTADVEAARSLEVSQSALREAEERLLLAMSSSSLGWWDVNPDTFEVYWSPSARRLFDIGGDDETVHLSDPVSRMHADDRQRVGDAIALALRGEDEGRYHEQYRVIHRDGSMRWVDAIGQAHFDVVDGERRAVRFAGVLWDVTEQRRHLDAMREASRQKDVFLATLAHELRNPLAPVRTAAHLLAQAAHDPARVAWASEVIQRQVGHMGRLLEDLMDVARITRGRLTLQPQDASLGDIVRSALESVQDAIDARGHVLEVDMPAPDAPVRLDPVRMSQVLSNLLANAAKYTDRGGRIALSARVDGHDAVLRVTDSGIGLEPDRIDSIFDMFSQREEALSRAEGGLGIGLALVRGLVELHGGRVQASSEGPGKGSAFTVRVPAGHVQREAGTTAGEGAATKPLSILVADDNHDAADMLAALLGLGGHDVTTVYSGEDAIAQARRAPPDVALLDIGMPDISGYDVVIALREFLPAPGPHIAALSGWGRPEDQGRALAAGFDRHFTKPVDAGALLDWLATVVAATR</sequence>
<dbReference type="Gene3D" id="3.40.50.2300">
    <property type="match status" value="1"/>
</dbReference>
<dbReference type="Pfam" id="PF00512">
    <property type="entry name" value="HisKA"/>
    <property type="match status" value="1"/>
</dbReference>
<dbReference type="PRINTS" id="PR00344">
    <property type="entry name" value="BCTRLSENSOR"/>
</dbReference>
<dbReference type="SUPFAM" id="SSF47384">
    <property type="entry name" value="Homodimeric domain of signal transducing histidine kinase"/>
    <property type="match status" value="1"/>
</dbReference>
<dbReference type="CDD" id="cd00082">
    <property type="entry name" value="HisKA"/>
    <property type="match status" value="1"/>
</dbReference>
<dbReference type="SMART" id="SM00388">
    <property type="entry name" value="HisKA"/>
    <property type="match status" value="1"/>
</dbReference>
<dbReference type="PROSITE" id="PS50112">
    <property type="entry name" value="PAS"/>
    <property type="match status" value="1"/>
</dbReference>
<dbReference type="InterPro" id="IPR005467">
    <property type="entry name" value="His_kinase_dom"/>
</dbReference>
<dbReference type="EC" id="2.7.13.3" evidence="2"/>
<dbReference type="InterPro" id="IPR000700">
    <property type="entry name" value="PAS-assoc_C"/>
</dbReference>
<feature type="domain" description="Histidine kinase" evidence="5">
    <location>
        <begin position="444"/>
        <end position="662"/>
    </location>
</feature>
<dbReference type="InterPro" id="IPR035965">
    <property type="entry name" value="PAS-like_dom_sf"/>
</dbReference>
<dbReference type="CDD" id="cd00130">
    <property type="entry name" value="PAS"/>
    <property type="match status" value="1"/>
</dbReference>